<organism evidence="5 6">
    <name type="scientific">Lingula anatina</name>
    <name type="common">Brachiopod</name>
    <name type="synonym">Lingula unguis</name>
    <dbReference type="NCBI Taxonomy" id="7574"/>
    <lineage>
        <taxon>Eukaryota</taxon>
        <taxon>Metazoa</taxon>
        <taxon>Spiralia</taxon>
        <taxon>Lophotrochozoa</taxon>
        <taxon>Brachiopoda</taxon>
        <taxon>Linguliformea</taxon>
        <taxon>Lingulata</taxon>
        <taxon>Lingulida</taxon>
        <taxon>Linguloidea</taxon>
        <taxon>Lingulidae</taxon>
        <taxon>Lingula</taxon>
    </lineage>
</organism>
<proteinExistence type="inferred from homology"/>
<name>A0A2R2MPL7_LINAN</name>
<dbReference type="Pfam" id="PF04389">
    <property type="entry name" value="Peptidase_M28"/>
    <property type="match status" value="1"/>
</dbReference>
<gene>
    <name evidence="6" type="primary">LOC106161641</name>
</gene>
<dbReference type="KEGG" id="lak:106161641"/>
<dbReference type="InterPro" id="IPR007484">
    <property type="entry name" value="Peptidase_M28"/>
</dbReference>
<keyword evidence="3" id="KW-0732">Signal</keyword>
<comment type="cofactor">
    <cofactor evidence="1">
        <name>Zn(2+)</name>
        <dbReference type="ChEBI" id="CHEBI:29105"/>
    </cofactor>
</comment>
<dbReference type="PANTHER" id="PTHR12147:SF26">
    <property type="entry name" value="PEPTIDASE M28 DOMAIN-CONTAINING PROTEIN"/>
    <property type="match status" value="1"/>
</dbReference>
<sequence>MRALLSILVIVQLTSASKIDIGGTSWIKDVLLTHFSFTRHPDVNVTAKTAAQLFIQNEFKAYGLEVLTNSFPTTRSDVTGYNYIGVKRGLRYGTADDRPVMLLAHYDTVSTTEGVDDNGSGITALLQAAKALTSTGCTFNYTLMFAAVDFEEGIDLDNDTNQQFSCSGLCGSKFLVDDWLPKWFQNVSALDQNNNPTFQGAIVLETILHINMTNDSQIVPGAYRPYFPDVYTRIEARGRRGDFIAAMGREGQPEMALLDAFTASWKAQSASPEFDVERFNMPYIQNLTYDLAWNTYRDLVRSDHLRFWLGGLPAIWITDTANFRGSMRTCYHSPCDNRHLATEQSLDFLGKSTQSLVDALAALAEFNVCTMSTTTSPVSGSNCVHVDSMFLTAAIYAIWQSL</sequence>
<feature type="domain" description="Peptidase M28" evidence="4">
    <location>
        <begin position="93"/>
        <end position="188"/>
    </location>
</feature>
<dbReference type="GeneID" id="106161641"/>
<evidence type="ECO:0000313" key="5">
    <source>
        <dbReference type="Proteomes" id="UP000085678"/>
    </source>
</evidence>
<evidence type="ECO:0000256" key="1">
    <source>
        <dbReference type="ARBA" id="ARBA00001947"/>
    </source>
</evidence>
<accession>A0A2R2MPL7</accession>
<feature type="signal peptide" evidence="3">
    <location>
        <begin position="1"/>
        <end position="16"/>
    </location>
</feature>
<reference evidence="6" key="1">
    <citation type="submission" date="2025-08" db="UniProtKB">
        <authorList>
            <consortium name="RefSeq"/>
        </authorList>
    </citation>
    <scope>IDENTIFICATION</scope>
    <source>
        <tissue evidence="6">Gonads</tissue>
    </source>
</reference>
<dbReference type="InterPro" id="IPR045175">
    <property type="entry name" value="M28_fam"/>
</dbReference>
<keyword evidence="5" id="KW-1185">Reference proteome</keyword>
<dbReference type="STRING" id="7574.A0A2R2MPL7"/>
<evidence type="ECO:0000259" key="4">
    <source>
        <dbReference type="Pfam" id="PF04389"/>
    </source>
</evidence>
<dbReference type="GO" id="GO:0008235">
    <property type="term" value="F:metalloexopeptidase activity"/>
    <property type="evidence" value="ECO:0007669"/>
    <property type="project" value="InterPro"/>
</dbReference>
<feature type="chain" id="PRO_5015150550" evidence="3">
    <location>
        <begin position="17"/>
        <end position="402"/>
    </location>
</feature>
<dbReference type="Gene3D" id="3.40.630.10">
    <property type="entry name" value="Zn peptidases"/>
    <property type="match status" value="1"/>
</dbReference>
<dbReference type="AlphaFoldDB" id="A0A2R2MPL7"/>
<dbReference type="SUPFAM" id="SSF53187">
    <property type="entry name" value="Zn-dependent exopeptidases"/>
    <property type="match status" value="1"/>
</dbReference>
<dbReference type="Proteomes" id="UP000085678">
    <property type="component" value="Unplaced"/>
</dbReference>
<evidence type="ECO:0000256" key="3">
    <source>
        <dbReference type="SAM" id="SignalP"/>
    </source>
</evidence>
<evidence type="ECO:0000313" key="6">
    <source>
        <dbReference type="RefSeq" id="XP_023932179.1"/>
    </source>
</evidence>
<dbReference type="GO" id="GO:0006508">
    <property type="term" value="P:proteolysis"/>
    <property type="evidence" value="ECO:0007669"/>
    <property type="project" value="InterPro"/>
</dbReference>
<evidence type="ECO:0000256" key="2">
    <source>
        <dbReference type="ARBA" id="ARBA00005634"/>
    </source>
</evidence>
<dbReference type="PANTHER" id="PTHR12147">
    <property type="entry name" value="METALLOPEPTIDASE M28 FAMILY MEMBER"/>
    <property type="match status" value="1"/>
</dbReference>
<dbReference type="RefSeq" id="XP_023932179.1">
    <property type="nucleotide sequence ID" value="XM_024076411.1"/>
</dbReference>
<dbReference type="OrthoDB" id="2214at2759"/>
<protein>
    <submittedName>
        <fullName evidence="6">Uncharacterized protein LOC106161641</fullName>
    </submittedName>
</protein>
<dbReference type="InParanoid" id="A0A2R2MPL7"/>
<comment type="similarity">
    <text evidence="2">Belongs to the peptidase M28 family. M28B subfamily.</text>
</comment>